<dbReference type="EMBL" id="SMFQ01000005">
    <property type="protein sequence ID" value="TCJ82692.1"/>
    <property type="molecule type" value="Genomic_DNA"/>
</dbReference>
<keyword evidence="3" id="KW-1185">Reference proteome</keyword>
<feature type="signal peptide" evidence="1">
    <location>
        <begin position="1"/>
        <end position="25"/>
    </location>
</feature>
<dbReference type="AlphaFoldDB" id="A0A4R1ES23"/>
<organism evidence="2 3">
    <name type="scientific">Cocleimonas flava</name>
    <dbReference type="NCBI Taxonomy" id="634765"/>
    <lineage>
        <taxon>Bacteria</taxon>
        <taxon>Pseudomonadati</taxon>
        <taxon>Pseudomonadota</taxon>
        <taxon>Gammaproteobacteria</taxon>
        <taxon>Thiotrichales</taxon>
        <taxon>Thiotrichaceae</taxon>
        <taxon>Cocleimonas</taxon>
    </lineage>
</organism>
<comment type="caution">
    <text evidence="2">The sequence shown here is derived from an EMBL/GenBank/DDBJ whole genome shotgun (WGS) entry which is preliminary data.</text>
</comment>
<sequence length="138" mass="15577">MKRLHDFLTSNFLLLSLMMMLTACSVSPQRTTSVKPSSLPTTTELAGKYSLFAGSEVSFDVSEQNGNLLVSMFGVKSKLQKITPIRYRFATVNEGRPRWFIREDSLQRNRASVTNQAVYTQRLAKNLKPGDNSYETFA</sequence>
<evidence type="ECO:0000256" key="1">
    <source>
        <dbReference type="SAM" id="SignalP"/>
    </source>
</evidence>
<dbReference type="RefSeq" id="WP_131907202.1">
    <property type="nucleotide sequence ID" value="NZ_BAAAFU010000007.1"/>
</dbReference>
<evidence type="ECO:0000313" key="3">
    <source>
        <dbReference type="Proteomes" id="UP000294887"/>
    </source>
</evidence>
<accession>A0A4R1ES23</accession>
<protein>
    <submittedName>
        <fullName evidence="2">Uncharacterized protein</fullName>
    </submittedName>
</protein>
<feature type="chain" id="PRO_5020850777" evidence="1">
    <location>
        <begin position="26"/>
        <end position="138"/>
    </location>
</feature>
<proteinExistence type="predicted"/>
<evidence type="ECO:0000313" key="2">
    <source>
        <dbReference type="EMBL" id="TCJ82692.1"/>
    </source>
</evidence>
<dbReference type="PROSITE" id="PS51257">
    <property type="entry name" value="PROKAR_LIPOPROTEIN"/>
    <property type="match status" value="1"/>
</dbReference>
<reference evidence="2 3" key="1">
    <citation type="submission" date="2019-03" db="EMBL/GenBank/DDBJ databases">
        <title>Genomic Encyclopedia of Type Strains, Phase IV (KMG-IV): sequencing the most valuable type-strain genomes for metagenomic binning, comparative biology and taxonomic classification.</title>
        <authorList>
            <person name="Goeker M."/>
        </authorList>
    </citation>
    <scope>NUCLEOTIDE SEQUENCE [LARGE SCALE GENOMIC DNA]</scope>
    <source>
        <strain evidence="2 3">DSM 24830</strain>
    </source>
</reference>
<name>A0A4R1ES23_9GAMM</name>
<dbReference type="Proteomes" id="UP000294887">
    <property type="component" value="Unassembled WGS sequence"/>
</dbReference>
<keyword evidence="1" id="KW-0732">Signal</keyword>
<gene>
    <name evidence="2" type="ORF">EV695_3424</name>
</gene>